<name>A0A8A4U5R3_SULCO</name>
<dbReference type="Pfam" id="PF00583">
    <property type="entry name" value="Acetyltransf_1"/>
    <property type="match status" value="1"/>
</dbReference>
<dbReference type="PANTHER" id="PTHR43617">
    <property type="entry name" value="L-AMINO ACID N-ACETYLTRANSFERASE"/>
    <property type="match status" value="1"/>
</dbReference>
<evidence type="ECO:0000313" key="3">
    <source>
        <dbReference type="Proteomes" id="UP000663929"/>
    </source>
</evidence>
<evidence type="ECO:0000313" key="2">
    <source>
        <dbReference type="EMBL" id="QTD54085.1"/>
    </source>
</evidence>
<dbReference type="Proteomes" id="UP000663929">
    <property type="component" value="Chromosome"/>
</dbReference>
<dbReference type="PROSITE" id="PS51186">
    <property type="entry name" value="GNAT"/>
    <property type="match status" value="1"/>
</dbReference>
<evidence type="ECO:0000259" key="1">
    <source>
        <dbReference type="PROSITE" id="PS51186"/>
    </source>
</evidence>
<dbReference type="KEGG" id="scor:J3U87_16690"/>
<dbReference type="PANTHER" id="PTHR43617:SF30">
    <property type="entry name" value="HISTONE ACETYLTRANSFERASE"/>
    <property type="match status" value="1"/>
</dbReference>
<feature type="domain" description="N-acetyltransferase" evidence="1">
    <location>
        <begin position="7"/>
        <end position="159"/>
    </location>
</feature>
<dbReference type="GO" id="GO:0016747">
    <property type="term" value="F:acyltransferase activity, transferring groups other than amino-acyl groups"/>
    <property type="evidence" value="ECO:0007669"/>
    <property type="project" value="InterPro"/>
</dbReference>
<protein>
    <submittedName>
        <fullName evidence="2">GNAT family N-acetyltransferase</fullName>
    </submittedName>
</protein>
<keyword evidence="3" id="KW-1185">Reference proteome</keyword>
<dbReference type="InterPro" id="IPR000182">
    <property type="entry name" value="GNAT_dom"/>
</dbReference>
<dbReference type="AlphaFoldDB" id="A0A8A4U5R3"/>
<organism evidence="2 3">
    <name type="scientific">Sulfidibacter corallicola</name>
    <dbReference type="NCBI Taxonomy" id="2818388"/>
    <lineage>
        <taxon>Bacteria</taxon>
        <taxon>Pseudomonadati</taxon>
        <taxon>Acidobacteriota</taxon>
        <taxon>Holophagae</taxon>
        <taxon>Acanthopleuribacterales</taxon>
        <taxon>Acanthopleuribacteraceae</taxon>
        <taxon>Sulfidibacter</taxon>
    </lineage>
</organism>
<proteinExistence type="predicted"/>
<dbReference type="EMBL" id="CP071793">
    <property type="protein sequence ID" value="QTD54085.1"/>
    <property type="molecule type" value="Genomic_DNA"/>
</dbReference>
<dbReference type="CDD" id="cd04301">
    <property type="entry name" value="NAT_SF"/>
    <property type="match status" value="1"/>
</dbReference>
<dbReference type="InterPro" id="IPR050276">
    <property type="entry name" value="MshD_Acetyltransferase"/>
</dbReference>
<dbReference type="RefSeq" id="WP_237384184.1">
    <property type="nucleotide sequence ID" value="NZ_CP071793.1"/>
</dbReference>
<dbReference type="InterPro" id="IPR016181">
    <property type="entry name" value="Acyl_CoA_acyltransferase"/>
</dbReference>
<sequence>MLGTLHVSLRPAEERDTAFLSEVYRSTRLEEMQASGWSEKEIVDFLEFQFQAQHKFYHEQWPSTDFDLILVNGVPAGRLYVDRRDDEIRVVDIALLPDYRGKGIGGDLLREILAEAHGKDQPVRIHVEHNNPAMHLYLRLGFKKVDTNGVYHLMECPPPGNAS</sequence>
<reference evidence="2" key="1">
    <citation type="submission" date="2021-03" db="EMBL/GenBank/DDBJ databases">
        <title>Acanthopleuribacteraceae sp. M133.</title>
        <authorList>
            <person name="Wang G."/>
        </authorList>
    </citation>
    <scope>NUCLEOTIDE SEQUENCE</scope>
    <source>
        <strain evidence="2">M133</strain>
    </source>
</reference>
<dbReference type="Gene3D" id="3.40.630.30">
    <property type="match status" value="1"/>
</dbReference>
<gene>
    <name evidence="2" type="ORF">J3U87_16690</name>
</gene>
<accession>A0A8A4U5R3</accession>
<dbReference type="SUPFAM" id="SSF55729">
    <property type="entry name" value="Acyl-CoA N-acyltransferases (Nat)"/>
    <property type="match status" value="1"/>
</dbReference>